<evidence type="ECO:0000256" key="1">
    <source>
        <dbReference type="ARBA" id="ARBA00022737"/>
    </source>
</evidence>
<proteinExistence type="predicted"/>
<feature type="domain" description="DUF4246" evidence="4">
    <location>
        <begin position="533"/>
        <end position="880"/>
    </location>
</feature>
<evidence type="ECO:0000313" key="6">
    <source>
        <dbReference type="Proteomes" id="UP000030762"/>
    </source>
</evidence>
<keyword evidence="1" id="KW-0677">Repeat</keyword>
<dbReference type="Proteomes" id="UP000030762">
    <property type="component" value="Unassembled WGS sequence"/>
</dbReference>
<dbReference type="PANTHER" id="PTHR24198">
    <property type="entry name" value="ANKYRIN REPEAT AND PROTEIN KINASE DOMAIN-CONTAINING PROTEIN"/>
    <property type="match status" value="1"/>
</dbReference>
<protein>
    <recommendedName>
        <fullName evidence="4">DUF4246 domain-containing protein</fullName>
    </recommendedName>
</protein>
<reference evidence="5 6" key="1">
    <citation type="submission" date="2012-04" db="EMBL/GenBank/DDBJ databases">
        <title>The Genome Sequence of Saprolegnia declina VS20.</title>
        <authorList>
            <consortium name="The Broad Institute Genome Sequencing Platform"/>
            <person name="Russ C."/>
            <person name="Nusbaum C."/>
            <person name="Tyler B."/>
            <person name="van West P."/>
            <person name="Dieguez-Uribeondo J."/>
            <person name="de Bruijn I."/>
            <person name="Tripathy S."/>
            <person name="Jiang R."/>
            <person name="Young S.K."/>
            <person name="Zeng Q."/>
            <person name="Gargeya S."/>
            <person name="Fitzgerald M."/>
            <person name="Haas B."/>
            <person name="Abouelleil A."/>
            <person name="Alvarado L."/>
            <person name="Arachchi H.M."/>
            <person name="Berlin A."/>
            <person name="Chapman S.B."/>
            <person name="Goldberg J."/>
            <person name="Griggs A."/>
            <person name="Gujja S."/>
            <person name="Hansen M."/>
            <person name="Howarth C."/>
            <person name="Imamovic A."/>
            <person name="Larimer J."/>
            <person name="McCowen C."/>
            <person name="Montmayeur A."/>
            <person name="Murphy C."/>
            <person name="Neiman D."/>
            <person name="Pearson M."/>
            <person name="Priest M."/>
            <person name="Roberts A."/>
            <person name="Saif S."/>
            <person name="Shea T."/>
            <person name="Sisk P."/>
            <person name="Sykes S."/>
            <person name="Wortman J."/>
            <person name="Nusbaum C."/>
            <person name="Birren B."/>
        </authorList>
    </citation>
    <scope>NUCLEOTIDE SEQUENCE [LARGE SCALE GENOMIC DNA]</scope>
    <source>
        <strain evidence="5 6">VS20</strain>
    </source>
</reference>
<feature type="repeat" description="ANK" evidence="3">
    <location>
        <begin position="62"/>
        <end position="94"/>
    </location>
</feature>
<gene>
    <name evidence="5" type="ORF">SDRG_05262</name>
</gene>
<evidence type="ECO:0000256" key="2">
    <source>
        <dbReference type="ARBA" id="ARBA00023043"/>
    </source>
</evidence>
<organism evidence="5 6">
    <name type="scientific">Saprolegnia diclina (strain VS20)</name>
    <dbReference type="NCBI Taxonomy" id="1156394"/>
    <lineage>
        <taxon>Eukaryota</taxon>
        <taxon>Sar</taxon>
        <taxon>Stramenopiles</taxon>
        <taxon>Oomycota</taxon>
        <taxon>Saprolegniomycetes</taxon>
        <taxon>Saprolegniales</taxon>
        <taxon>Saprolegniaceae</taxon>
        <taxon>Saprolegnia</taxon>
    </lineage>
</organism>
<dbReference type="InterPro" id="IPR002110">
    <property type="entry name" value="Ankyrin_rpt"/>
</dbReference>
<evidence type="ECO:0000256" key="3">
    <source>
        <dbReference type="PROSITE-ProRule" id="PRU00023"/>
    </source>
</evidence>
<keyword evidence="2 3" id="KW-0040">ANK repeat</keyword>
<dbReference type="Gene3D" id="1.25.40.20">
    <property type="entry name" value="Ankyrin repeat-containing domain"/>
    <property type="match status" value="3"/>
</dbReference>
<evidence type="ECO:0000259" key="4">
    <source>
        <dbReference type="Pfam" id="PF14033"/>
    </source>
</evidence>
<dbReference type="PROSITE" id="PS50297">
    <property type="entry name" value="ANK_REP_REGION"/>
    <property type="match status" value="1"/>
</dbReference>
<dbReference type="Pfam" id="PF14033">
    <property type="entry name" value="DUF4246"/>
    <property type="match status" value="1"/>
</dbReference>
<feature type="repeat" description="ANK" evidence="3">
    <location>
        <begin position="95"/>
        <end position="127"/>
    </location>
</feature>
<dbReference type="SMART" id="SM00248">
    <property type="entry name" value="ANK"/>
    <property type="match status" value="9"/>
</dbReference>
<dbReference type="GeneID" id="19945989"/>
<name>T0RWX3_SAPDV</name>
<dbReference type="OrthoDB" id="415532at2759"/>
<dbReference type="SUPFAM" id="SSF48403">
    <property type="entry name" value="Ankyrin repeat"/>
    <property type="match status" value="2"/>
</dbReference>
<dbReference type="InterPro" id="IPR049192">
    <property type="entry name" value="DUF4246_C"/>
</dbReference>
<dbReference type="EMBL" id="JH767145">
    <property type="protein sequence ID" value="EQC37033.1"/>
    <property type="molecule type" value="Genomic_DNA"/>
</dbReference>
<dbReference type="PRINTS" id="PR01415">
    <property type="entry name" value="ANKYRIN"/>
</dbReference>
<dbReference type="PANTHER" id="PTHR24198:SF165">
    <property type="entry name" value="ANKYRIN REPEAT-CONTAINING PROTEIN-RELATED"/>
    <property type="match status" value="1"/>
</dbReference>
<dbReference type="VEuPathDB" id="FungiDB:SDRG_05262"/>
<dbReference type="STRING" id="1156394.T0RWX3"/>
<dbReference type="InParanoid" id="T0RWX3"/>
<keyword evidence="6" id="KW-1185">Reference proteome</keyword>
<evidence type="ECO:0000313" key="5">
    <source>
        <dbReference type="EMBL" id="EQC37033.1"/>
    </source>
</evidence>
<feature type="repeat" description="ANK" evidence="3">
    <location>
        <begin position="357"/>
        <end position="389"/>
    </location>
</feature>
<dbReference type="AlphaFoldDB" id="T0RWX3"/>
<dbReference type="eggNOG" id="KOG4177">
    <property type="taxonomic scope" value="Eukaryota"/>
</dbReference>
<feature type="repeat" description="ANK" evidence="3">
    <location>
        <begin position="260"/>
        <end position="294"/>
    </location>
</feature>
<dbReference type="RefSeq" id="XP_008609195.1">
    <property type="nucleotide sequence ID" value="XM_008610973.1"/>
</dbReference>
<dbReference type="Pfam" id="PF12796">
    <property type="entry name" value="Ank_2"/>
    <property type="match status" value="3"/>
</dbReference>
<dbReference type="InterPro" id="IPR036770">
    <property type="entry name" value="Ankyrin_rpt-contain_sf"/>
</dbReference>
<accession>T0RWX3</accession>
<dbReference type="PROSITE" id="PS50088">
    <property type="entry name" value="ANK_REPEAT"/>
    <property type="match status" value="4"/>
</dbReference>
<sequence>MDDAIAQALEAGHQVDVEPAIVGARDRDRNTALHLAAKAGHVGNLATLLELPWPSLDVANQQGLTPLHIAATRGHAPLVSLLLDHGADIDFATNSQQTALFMAVAHARVDVVELLLRFDANPNAPNKNGETPLFALVKRGPREENELIWSLLLLSGTANVDHRNKEGRSLLSTAIHTGNRHERMVSLVLSMQPSAPVVSEALWYATPYPNLLELLLAAGADPNSLNDYRSTPLHDAIRGQLLASAHMLIPVTNLNVFDVMGQSPLTLAVDMHVYDVDFVRGLLQHGADPRLAADDSVYSTPLYIAINAESAAIVALLAPLVELNTLGPMYCVRALYSSEILASLLDAGADPNARLEDGRSLLHEACSRGLLPAVELLVHRAGDVAAYRHNGQSYLDITRSSSHRHIVRFLLQTSFSTSALKTRDVFWLPDTALEAAYTLLWCGFGAAKPLAYTQVELAYMNALCHALNQPHRLASAPHDLLTEELALLQTHCVTPLGFVPNTAYGVSHCDDVDVAAIASALAPLLAAAPHDAARHVHDVLDPNMYCVVANHTHFSVSPHDGRASAAQHVASCASPASRHVSATHQWLPTPMAYDKVSGAARFEAYVNNVNSVDLVASLEGVVARMVPLLRYAQKAANPTAYPSPRVQDLSLPYDTKALLRQLYRVQHNLGPRDVITKAQQRAFRDELAANNVDFDPFWPEVPPVLPEHVHEGCLQNEFAPLLERDNDEDSRLLVVCQVQSYAVSPEAPTHPGQHLWQLGSGLANDAIVATGMLVVASENISLPTIECQQTFGRTNVRMTGDGREVFCPERHALQTQTTGFVHLHPRRLVVVPSAVQHRLLPFHAQDAMQTGQLTLLRVYFVHSDVDVLSTAYVFPQQRALFLDALKGTRLAKVPDSLLRVIEAFVGLAFLDAATADAIAVCAKAERDESLAHTTHIDFDE</sequence>